<dbReference type="InterPro" id="IPR050110">
    <property type="entry name" value="Glyoxalase_II_hydrolase"/>
</dbReference>
<dbReference type="SMART" id="SM00849">
    <property type="entry name" value="Lactamase_B"/>
    <property type="match status" value="1"/>
</dbReference>
<evidence type="ECO:0000259" key="8">
    <source>
        <dbReference type="SMART" id="SM00849"/>
    </source>
</evidence>
<gene>
    <name evidence="7" type="primary">gloB</name>
    <name evidence="9" type="ORF">AJE_14515</name>
</gene>
<dbReference type="Pfam" id="PF00753">
    <property type="entry name" value="Lactamase_B"/>
    <property type="match status" value="1"/>
</dbReference>
<comment type="pathway">
    <text evidence="2 7">Secondary metabolite metabolism; methylglyoxal degradation; (R)-lactate from methylglyoxal: step 2/2.</text>
</comment>
<feature type="binding site" evidence="7">
    <location>
        <position position="57"/>
    </location>
    <ligand>
        <name>Zn(2+)</name>
        <dbReference type="ChEBI" id="CHEBI:29105"/>
        <label>1</label>
    </ligand>
</feature>
<dbReference type="PANTHER" id="PTHR43705:SF1">
    <property type="entry name" value="HYDROXYACYLGLUTATHIONE HYDROLASE GLOB"/>
    <property type="match status" value="1"/>
</dbReference>
<keyword evidence="5 7" id="KW-0378">Hydrolase</keyword>
<keyword evidence="6 7" id="KW-0862">Zinc</keyword>
<dbReference type="GO" id="GO:0046872">
    <property type="term" value="F:metal ion binding"/>
    <property type="evidence" value="ECO:0007669"/>
    <property type="project" value="UniProtKB-KW"/>
</dbReference>
<feature type="domain" description="Metallo-beta-lactamase" evidence="8">
    <location>
        <begin position="12"/>
        <end position="171"/>
    </location>
</feature>
<comment type="similarity">
    <text evidence="3 7">Belongs to the metallo-beta-lactamase superfamily. Glyoxalase II family.</text>
</comment>
<dbReference type="PATRIC" id="fig|1129374.4.peg.2873"/>
<dbReference type="RefSeq" id="WP_008951470.1">
    <property type="nucleotide sequence ID" value="NZ_AHTH01000048.1"/>
</dbReference>
<evidence type="ECO:0000256" key="7">
    <source>
        <dbReference type="HAMAP-Rule" id="MF_01374"/>
    </source>
</evidence>
<dbReference type="Proteomes" id="UP000012046">
    <property type="component" value="Unassembled WGS sequence"/>
</dbReference>
<comment type="caution">
    <text evidence="9">The sequence shown here is derived from an EMBL/GenBank/DDBJ whole genome shotgun (WGS) entry which is preliminary data.</text>
</comment>
<dbReference type="Pfam" id="PF16123">
    <property type="entry name" value="HAGH_C"/>
    <property type="match status" value="1"/>
</dbReference>
<dbReference type="CDD" id="cd07723">
    <property type="entry name" value="hydroxyacylglutathione_hydrolase_MBL-fold"/>
    <property type="match status" value="1"/>
</dbReference>
<dbReference type="EMBL" id="AHTH01000048">
    <property type="protein sequence ID" value="EHR39901.1"/>
    <property type="molecule type" value="Genomic_DNA"/>
</dbReference>
<evidence type="ECO:0000256" key="2">
    <source>
        <dbReference type="ARBA" id="ARBA00004963"/>
    </source>
</evidence>
<evidence type="ECO:0000256" key="4">
    <source>
        <dbReference type="ARBA" id="ARBA00022723"/>
    </source>
</evidence>
<dbReference type="GO" id="GO:0004416">
    <property type="term" value="F:hydroxyacylglutathione hydrolase activity"/>
    <property type="evidence" value="ECO:0007669"/>
    <property type="project" value="UniProtKB-UniRule"/>
</dbReference>
<dbReference type="Gene3D" id="3.60.15.10">
    <property type="entry name" value="Ribonuclease Z/Hydroxyacylglutathione hydrolase-like"/>
    <property type="match status" value="1"/>
</dbReference>
<accession>H3ZHP5</accession>
<comment type="function">
    <text evidence="7">Thiolesterase that catalyzes the hydrolysis of S-D-lactoyl-glutathione to form glutathione and D-lactic acid.</text>
</comment>
<feature type="binding site" evidence="7">
    <location>
        <position position="133"/>
    </location>
    <ligand>
        <name>Zn(2+)</name>
        <dbReference type="ChEBI" id="CHEBI:29105"/>
        <label>1</label>
    </ligand>
</feature>
<feature type="binding site" evidence="7">
    <location>
        <position position="59"/>
    </location>
    <ligand>
        <name>Zn(2+)</name>
        <dbReference type="ChEBI" id="CHEBI:29105"/>
        <label>2</label>
    </ligand>
</feature>
<evidence type="ECO:0000256" key="3">
    <source>
        <dbReference type="ARBA" id="ARBA00006759"/>
    </source>
</evidence>
<dbReference type="GO" id="GO:0019243">
    <property type="term" value="P:methylglyoxal catabolic process to D-lactate via S-lactoyl-glutathione"/>
    <property type="evidence" value="ECO:0007669"/>
    <property type="project" value="UniProtKB-UniRule"/>
</dbReference>
<dbReference type="AlphaFoldDB" id="H3ZHP5"/>
<organism evidence="9 10">
    <name type="scientific">Alishewanella jeotgali KCTC 22429</name>
    <dbReference type="NCBI Taxonomy" id="1129374"/>
    <lineage>
        <taxon>Bacteria</taxon>
        <taxon>Pseudomonadati</taxon>
        <taxon>Pseudomonadota</taxon>
        <taxon>Gammaproteobacteria</taxon>
        <taxon>Alteromonadales</taxon>
        <taxon>Alteromonadaceae</taxon>
        <taxon>Alishewanella</taxon>
    </lineage>
</organism>
<protein>
    <recommendedName>
        <fullName evidence="7">Hydroxyacylglutathione hydrolase</fullName>
        <ecNumber evidence="7">3.1.2.6</ecNumber>
    </recommendedName>
    <alternativeName>
        <fullName evidence="7">Glyoxalase II</fullName>
        <shortName evidence="7">Glx II</shortName>
    </alternativeName>
</protein>
<feature type="binding site" evidence="7">
    <location>
        <position position="60"/>
    </location>
    <ligand>
        <name>Zn(2+)</name>
        <dbReference type="ChEBI" id="CHEBI:29105"/>
        <label>2</label>
    </ligand>
</feature>
<name>H3ZHP5_9ALTE</name>
<evidence type="ECO:0000256" key="5">
    <source>
        <dbReference type="ARBA" id="ARBA00022801"/>
    </source>
</evidence>
<dbReference type="PANTHER" id="PTHR43705">
    <property type="entry name" value="HYDROXYACYLGLUTATHIONE HYDROLASE"/>
    <property type="match status" value="1"/>
</dbReference>
<comment type="subunit">
    <text evidence="7">Monomer.</text>
</comment>
<sequence length="255" mass="28563">MPELIPLPAFNDNYIWVLTEQHNPYCLVVDPGDAEVVIQFLQQQQKRLAAILITHHHADHTGGIRQLKQQYPACRVIGPAAEKSKIQGLEQLVSGGDLLSVPELNWQCQVFDLPGHTAGHIGFYSAPVLFCGDTLFSVGCGRLFEGTAKQLYQSLQSLAALPDDTLLCCTHEYTLANIAFALSIEPENTELQLYLKHCQQKRQLSEPTLPALLANERKVNPFLRCENIVLQRKFNQNSALALFTLLRQAKDQFKS</sequence>
<dbReference type="InterPro" id="IPR017782">
    <property type="entry name" value="Hydroxyacylglutathione_Hdrlase"/>
</dbReference>
<dbReference type="InterPro" id="IPR001279">
    <property type="entry name" value="Metallo-B-lactamas"/>
</dbReference>
<dbReference type="InterPro" id="IPR032282">
    <property type="entry name" value="HAGH_C"/>
</dbReference>
<dbReference type="eggNOG" id="COG0491">
    <property type="taxonomic scope" value="Bacteria"/>
</dbReference>
<keyword evidence="4 7" id="KW-0479">Metal-binding</keyword>
<comment type="cofactor">
    <cofactor evidence="7">
        <name>Zn(2+)</name>
        <dbReference type="ChEBI" id="CHEBI:29105"/>
    </cofactor>
    <text evidence="7">Binds 2 Zn(2+) ions per subunit.</text>
</comment>
<dbReference type="HAMAP" id="MF_01374">
    <property type="entry name" value="Glyoxalase_2"/>
    <property type="match status" value="1"/>
</dbReference>
<keyword evidence="10" id="KW-1185">Reference proteome</keyword>
<feature type="binding site" evidence="7">
    <location>
        <position position="133"/>
    </location>
    <ligand>
        <name>Zn(2+)</name>
        <dbReference type="ChEBI" id="CHEBI:29105"/>
        <label>2</label>
    </ligand>
</feature>
<dbReference type="PIRSF" id="PIRSF005457">
    <property type="entry name" value="Glx"/>
    <property type="match status" value="1"/>
</dbReference>
<evidence type="ECO:0000256" key="6">
    <source>
        <dbReference type="ARBA" id="ARBA00022833"/>
    </source>
</evidence>
<reference evidence="9 10" key="1">
    <citation type="journal article" date="2012" name="J. Bacteriol.">
        <title>Genome Sequence of Extracellular-Protease-Producing Alishewanella jeotgali Isolated from Traditional Korean Fermented Seafood.</title>
        <authorList>
            <person name="Jung J."/>
            <person name="Chun J."/>
            <person name="Park W."/>
        </authorList>
    </citation>
    <scope>NUCLEOTIDE SEQUENCE [LARGE SCALE GENOMIC DNA]</scope>
    <source>
        <strain evidence="9 10">KCTC 22429</strain>
    </source>
</reference>
<dbReference type="UniPathway" id="UPA00619">
    <property type="reaction ID" value="UER00676"/>
</dbReference>
<evidence type="ECO:0000313" key="10">
    <source>
        <dbReference type="Proteomes" id="UP000012046"/>
    </source>
</evidence>
<dbReference type="SUPFAM" id="SSF56281">
    <property type="entry name" value="Metallo-hydrolase/oxidoreductase"/>
    <property type="match status" value="1"/>
</dbReference>
<evidence type="ECO:0000313" key="9">
    <source>
        <dbReference type="EMBL" id="EHR39901.1"/>
    </source>
</evidence>
<comment type="catalytic activity">
    <reaction evidence="1 7">
        <text>an S-(2-hydroxyacyl)glutathione + H2O = a 2-hydroxy carboxylate + glutathione + H(+)</text>
        <dbReference type="Rhea" id="RHEA:21864"/>
        <dbReference type="ChEBI" id="CHEBI:15377"/>
        <dbReference type="ChEBI" id="CHEBI:15378"/>
        <dbReference type="ChEBI" id="CHEBI:57925"/>
        <dbReference type="ChEBI" id="CHEBI:58896"/>
        <dbReference type="ChEBI" id="CHEBI:71261"/>
        <dbReference type="EC" id="3.1.2.6"/>
    </reaction>
</comment>
<evidence type="ECO:0000256" key="1">
    <source>
        <dbReference type="ARBA" id="ARBA00001623"/>
    </source>
</evidence>
<feature type="binding site" evidence="7">
    <location>
        <position position="171"/>
    </location>
    <ligand>
        <name>Zn(2+)</name>
        <dbReference type="ChEBI" id="CHEBI:29105"/>
        <label>2</label>
    </ligand>
</feature>
<feature type="binding site" evidence="7">
    <location>
        <position position="116"/>
    </location>
    <ligand>
        <name>Zn(2+)</name>
        <dbReference type="ChEBI" id="CHEBI:29105"/>
        <label>1</label>
    </ligand>
</feature>
<dbReference type="InterPro" id="IPR036866">
    <property type="entry name" value="RibonucZ/Hydroxyglut_hydro"/>
</dbReference>
<dbReference type="EC" id="3.1.2.6" evidence="7"/>
<dbReference type="STRING" id="1129374.AJE_14515"/>
<dbReference type="InterPro" id="IPR035680">
    <property type="entry name" value="Clx_II_MBL"/>
</dbReference>
<proteinExistence type="inferred from homology"/>
<feature type="binding site" evidence="7">
    <location>
        <position position="55"/>
    </location>
    <ligand>
        <name>Zn(2+)</name>
        <dbReference type="ChEBI" id="CHEBI:29105"/>
        <label>1</label>
    </ligand>
</feature>
<dbReference type="NCBIfam" id="TIGR03413">
    <property type="entry name" value="GSH_gloB"/>
    <property type="match status" value="1"/>
</dbReference>